<dbReference type="Proteomes" id="UP000295685">
    <property type="component" value="Unassembled WGS sequence"/>
</dbReference>
<dbReference type="OrthoDB" id="4336046at2"/>
<feature type="transmembrane region" description="Helical" evidence="1">
    <location>
        <begin position="91"/>
        <end position="119"/>
    </location>
</feature>
<evidence type="ECO:0000313" key="2">
    <source>
        <dbReference type="EMBL" id="TDZ96221.1"/>
    </source>
</evidence>
<keyword evidence="1" id="KW-0812">Transmembrane</keyword>
<dbReference type="RefSeq" id="WP_078362045.1">
    <property type="nucleotide sequence ID" value="NZ_PECK01000003.1"/>
</dbReference>
<sequence length="251" mass="25901">MGVIAAERIKVSTSRSAVWCSLLALALGLALAGLQGGSAASVYMPISPGEAAGGATVVGVPLLMVLAAMTVTNENRTAMVRTTFQASPNRLAVIGAKALVAGVWVAVVTAITALTSIMLVRAMAGPESGANLALDSEGVWRTVGAVTVYAFLCAVLAVAVGVLLKHTAGAVAVLLLWPTVLELMLGWLTSAGKTLQPFLPFANGLRFTGVPWYTVDGVTFVWNTTGSLIYFATVVVITLAAALFVVQRRDV</sequence>
<dbReference type="AlphaFoldDB" id="A0A4R8SH20"/>
<evidence type="ECO:0000256" key="1">
    <source>
        <dbReference type="SAM" id="Phobius"/>
    </source>
</evidence>
<dbReference type="EMBL" id="PECM01000008">
    <property type="protein sequence ID" value="TEA05318.1"/>
    <property type="molecule type" value="Genomic_DNA"/>
</dbReference>
<organism evidence="2 5">
    <name type="scientific">Mycobacteroides salmoniphilum</name>
    <dbReference type="NCBI Taxonomy" id="404941"/>
    <lineage>
        <taxon>Bacteria</taxon>
        <taxon>Bacillati</taxon>
        <taxon>Actinomycetota</taxon>
        <taxon>Actinomycetes</taxon>
        <taxon>Mycobacteriales</taxon>
        <taxon>Mycobacteriaceae</taxon>
        <taxon>Mycobacteroides</taxon>
    </lineage>
</organism>
<keyword evidence="1" id="KW-1133">Transmembrane helix</keyword>
<reference evidence="4 5" key="1">
    <citation type="journal article" date="2019" name="Sci. Rep.">
        <title>Extended insight into the Mycobacterium chelonae-abscessus complex through whole genome sequencing of Mycobacterium salmoniphilum outbreak and Mycobacterium salmoniphilum-like strains.</title>
        <authorList>
            <person name="Behra P.R.K."/>
            <person name="Das S."/>
            <person name="Pettersson B.M.F."/>
            <person name="Shirreff L."/>
            <person name="DuCote T."/>
            <person name="Jacobsson K.G."/>
            <person name="Ennis D.G."/>
            <person name="Kirsebom L.A."/>
        </authorList>
    </citation>
    <scope>NUCLEOTIDE SEQUENCE [LARGE SCALE GENOMIC DNA]</scope>
    <source>
        <strain evidence="3 4">CCUG 60883</strain>
        <strain evidence="2 5">CCUG 60885</strain>
    </source>
</reference>
<accession>A0A4R8SH20</accession>
<evidence type="ECO:0000313" key="3">
    <source>
        <dbReference type="EMBL" id="TEA05318.1"/>
    </source>
</evidence>
<keyword evidence="1" id="KW-0472">Membrane</keyword>
<gene>
    <name evidence="3" type="ORF">CCUG60883_02623</name>
    <name evidence="2" type="ORF">CCUG60885_02364</name>
</gene>
<proteinExistence type="predicted"/>
<feature type="transmembrane region" description="Helical" evidence="1">
    <location>
        <begin position="49"/>
        <end position="71"/>
    </location>
</feature>
<evidence type="ECO:0000313" key="5">
    <source>
        <dbReference type="Proteomes" id="UP000295685"/>
    </source>
</evidence>
<name>A0A4R8SH20_9MYCO</name>
<feature type="transmembrane region" description="Helical" evidence="1">
    <location>
        <begin position="139"/>
        <end position="164"/>
    </location>
</feature>
<feature type="transmembrane region" description="Helical" evidence="1">
    <location>
        <begin position="228"/>
        <end position="246"/>
    </location>
</feature>
<evidence type="ECO:0000313" key="4">
    <source>
        <dbReference type="Proteomes" id="UP000294844"/>
    </source>
</evidence>
<keyword evidence="4" id="KW-1185">Reference proteome</keyword>
<comment type="caution">
    <text evidence="2">The sequence shown here is derived from an EMBL/GenBank/DDBJ whole genome shotgun (WGS) entry which is preliminary data.</text>
</comment>
<protein>
    <submittedName>
        <fullName evidence="2">ABC-2 family transporter protein</fullName>
    </submittedName>
</protein>
<feature type="transmembrane region" description="Helical" evidence="1">
    <location>
        <begin position="171"/>
        <end position="190"/>
    </location>
</feature>
<dbReference type="EMBL" id="PECK01000003">
    <property type="protein sequence ID" value="TDZ96221.1"/>
    <property type="molecule type" value="Genomic_DNA"/>
</dbReference>
<dbReference type="Proteomes" id="UP000294844">
    <property type="component" value="Unassembled WGS sequence"/>
</dbReference>